<comment type="caution">
    <text evidence="7">The sequence shown here is derived from an EMBL/GenBank/DDBJ whole genome shotgun (WGS) entry which is preliminary data.</text>
</comment>
<keyword evidence="2 5" id="KW-0732">Signal</keyword>
<sequence length="577" mass="65170">MKNLPSRKSPLGARMKKLALALAGTAAIASLPLSTAPVQAQSAAPAAEAGAQPVRTVNGKPMNMIFVLVDDLRFDAMGFLTPGLNTPNIDYLASHGTYFPNAVVTSSLCSPSRATILTGQTARNHGVIDNTNSSEKGLTFFPSYLQQAGYQTGFFGKWHMGDANADPRPGFDRWVSFQGQGTYFPTERLSPEEIAAGKRQQLNVDGVEVNRKKYITTELTDYALDWLKERDTKQPFFLYLSHKAVHSDPTPEESHKGEYADLAVDLPESWADTPRNNEGKPMWVRNQRNSWHGADFPYHTDEPLPEYIRRYYETLGSVDDSLGRILAYLRTNKLDRSTMIVFYSDNGFLFGDHGLIDKRNAYEPSVRVPMVVWAPEIVPEGKTVPNLVRNLDLAPTFLDLAGVAEPEQMEGKSFLSLAEGRTAPENWNAGDFVYEYYWDWQFPQTPTTFAIERDGWKYIQYHGIWDTEELYNVAQDPEELHNRIEDPAQLDRKNELRAALYADLANQRGKHDIPYTQRASKGLVLRHKDGHRAADFPSEWYAEPNLPGKMNDLYPDTEAKIEADRKGERYVPDRRGH</sequence>
<gene>
    <name evidence="7" type="ORF">MTR65_01160</name>
</gene>
<feature type="signal peptide" evidence="5">
    <location>
        <begin position="1"/>
        <end position="40"/>
    </location>
</feature>
<dbReference type="CDD" id="cd16031">
    <property type="entry name" value="G6S_like"/>
    <property type="match status" value="1"/>
</dbReference>
<dbReference type="Proteomes" id="UP001162802">
    <property type="component" value="Unassembled WGS sequence"/>
</dbReference>
<proteinExistence type="inferred from homology"/>
<dbReference type="EMBL" id="JALHAT010000001">
    <property type="protein sequence ID" value="MCJ1959287.1"/>
    <property type="molecule type" value="Genomic_DNA"/>
</dbReference>
<evidence type="ECO:0000259" key="6">
    <source>
        <dbReference type="Pfam" id="PF00884"/>
    </source>
</evidence>
<keyword evidence="8" id="KW-1185">Reference proteome</keyword>
<evidence type="ECO:0000313" key="7">
    <source>
        <dbReference type="EMBL" id="MCJ1959287.1"/>
    </source>
</evidence>
<evidence type="ECO:0000313" key="8">
    <source>
        <dbReference type="Proteomes" id="UP001162802"/>
    </source>
</evidence>
<dbReference type="Gene3D" id="3.40.720.10">
    <property type="entry name" value="Alkaline Phosphatase, subunit A"/>
    <property type="match status" value="1"/>
</dbReference>
<accession>A0ABT0A7Z0</accession>
<dbReference type="RefSeq" id="WP_243796438.1">
    <property type="nucleotide sequence ID" value="NZ_JALHAT010000001.1"/>
</dbReference>
<evidence type="ECO:0000256" key="1">
    <source>
        <dbReference type="ARBA" id="ARBA00008779"/>
    </source>
</evidence>
<feature type="chain" id="PRO_5047135268" evidence="5">
    <location>
        <begin position="41"/>
        <end position="577"/>
    </location>
</feature>
<name>A0ABT0A7Z0_9SPHN</name>
<feature type="domain" description="Sulfatase N-terminal" evidence="6">
    <location>
        <begin position="63"/>
        <end position="403"/>
    </location>
</feature>
<reference evidence="7" key="1">
    <citation type="submission" date="2022-03" db="EMBL/GenBank/DDBJ databases">
        <title>Identification of a novel bacterium isolated from mangrove sediments.</title>
        <authorList>
            <person name="Pan X."/>
        </authorList>
    </citation>
    <scope>NUCLEOTIDE SEQUENCE</scope>
    <source>
        <strain evidence="7">B2637</strain>
    </source>
</reference>
<comment type="similarity">
    <text evidence="1">Belongs to the sulfatase family.</text>
</comment>
<keyword evidence="3" id="KW-0378">Hydrolase</keyword>
<dbReference type="InterPro" id="IPR000917">
    <property type="entry name" value="Sulfatase_N"/>
</dbReference>
<dbReference type="InterPro" id="IPR017850">
    <property type="entry name" value="Alkaline_phosphatase_core_sf"/>
</dbReference>
<dbReference type="PANTHER" id="PTHR43108:SF8">
    <property type="entry name" value="SD21168P"/>
    <property type="match status" value="1"/>
</dbReference>
<evidence type="ECO:0000256" key="2">
    <source>
        <dbReference type="ARBA" id="ARBA00022729"/>
    </source>
</evidence>
<dbReference type="PANTHER" id="PTHR43108">
    <property type="entry name" value="N-ACETYLGLUCOSAMINE-6-SULFATASE FAMILY MEMBER"/>
    <property type="match status" value="1"/>
</dbReference>
<dbReference type="PROSITE" id="PS00523">
    <property type="entry name" value="SULFATASE_1"/>
    <property type="match status" value="1"/>
</dbReference>
<evidence type="ECO:0000256" key="3">
    <source>
        <dbReference type="ARBA" id="ARBA00022801"/>
    </source>
</evidence>
<organism evidence="7 8">
    <name type="scientific">Novosphingobium mangrovi</name>
    <name type="common">ex Hu et al. 2023</name>
    <dbReference type="NCBI Taxonomy" id="2930094"/>
    <lineage>
        <taxon>Bacteria</taxon>
        <taxon>Pseudomonadati</taxon>
        <taxon>Pseudomonadota</taxon>
        <taxon>Alphaproteobacteria</taxon>
        <taxon>Sphingomonadales</taxon>
        <taxon>Sphingomonadaceae</taxon>
        <taxon>Novosphingobium</taxon>
    </lineage>
</organism>
<dbReference type="SUPFAM" id="SSF53649">
    <property type="entry name" value="Alkaline phosphatase-like"/>
    <property type="match status" value="1"/>
</dbReference>
<evidence type="ECO:0000256" key="5">
    <source>
        <dbReference type="SAM" id="SignalP"/>
    </source>
</evidence>
<protein>
    <submittedName>
        <fullName evidence="7">Sulfatase</fullName>
    </submittedName>
</protein>
<dbReference type="InterPro" id="IPR024607">
    <property type="entry name" value="Sulfatase_CS"/>
</dbReference>
<keyword evidence="4" id="KW-0325">Glycoprotein</keyword>
<dbReference type="Pfam" id="PF00884">
    <property type="entry name" value="Sulfatase"/>
    <property type="match status" value="1"/>
</dbReference>
<evidence type="ECO:0000256" key="4">
    <source>
        <dbReference type="ARBA" id="ARBA00023180"/>
    </source>
</evidence>